<feature type="compositionally biased region" description="Polar residues" evidence="1">
    <location>
        <begin position="283"/>
        <end position="293"/>
    </location>
</feature>
<feature type="signal peptide" evidence="2">
    <location>
        <begin position="1"/>
        <end position="28"/>
    </location>
</feature>
<dbReference type="RefSeq" id="WP_208108364.1">
    <property type="nucleotide sequence ID" value="NZ_SNZP01000014.1"/>
</dbReference>
<dbReference type="SUPFAM" id="SSF53850">
    <property type="entry name" value="Periplasmic binding protein-like II"/>
    <property type="match status" value="1"/>
</dbReference>
<protein>
    <submittedName>
        <fullName evidence="3">Extracellular solute-binding protein (Family 3)</fullName>
    </submittedName>
</protein>
<sequence length="293" mass="33516">MRRTSATARIARWLLPLLAVLCLGQARAANTTVLRYAPIGPIYDYRWQVLALAMDHTRASDGPYRLTAYNGETLSQSRLTALLQHNQIDVVSYATSPEREATLRPIRIDILRGMLGYRVLMIRAGDQQRFRHMDTQTLHQRIALGFNSQWADYPILLANGFNVTATVGYDSLFAMLAAGRFDALPRGLNEIRPELTKFRRQYPNLAEEKTLALFVNYPVYFWVNKNNPRLAERIERGLKAALADGTLKTLFLRAHAEEIAEVRHAHRRIVRLTNPQLPPGTPPSDTSWWWDQH</sequence>
<evidence type="ECO:0000313" key="3">
    <source>
        <dbReference type="EMBL" id="TDR73304.1"/>
    </source>
</evidence>
<evidence type="ECO:0000256" key="1">
    <source>
        <dbReference type="SAM" id="MobiDB-lite"/>
    </source>
</evidence>
<dbReference type="Gene3D" id="3.40.190.10">
    <property type="entry name" value="Periplasmic binding protein-like II"/>
    <property type="match status" value="2"/>
</dbReference>
<name>A0A4R7B1H3_9NEIS</name>
<feature type="region of interest" description="Disordered" evidence="1">
    <location>
        <begin position="274"/>
        <end position="293"/>
    </location>
</feature>
<feature type="chain" id="PRO_5021020857" evidence="2">
    <location>
        <begin position="29"/>
        <end position="293"/>
    </location>
</feature>
<evidence type="ECO:0000313" key="4">
    <source>
        <dbReference type="Proteomes" id="UP000295611"/>
    </source>
</evidence>
<keyword evidence="2" id="KW-0732">Signal</keyword>
<keyword evidence="4" id="KW-1185">Reference proteome</keyword>
<reference evidence="3 4" key="1">
    <citation type="submission" date="2019-03" db="EMBL/GenBank/DDBJ databases">
        <title>Genomic Encyclopedia of Type Strains, Phase III (KMG-III): the genomes of soil and plant-associated and newly described type strains.</title>
        <authorList>
            <person name="Whitman W."/>
        </authorList>
    </citation>
    <scope>NUCLEOTIDE SEQUENCE [LARGE SCALE GENOMIC DNA]</scope>
    <source>
        <strain evidence="3 4">CECT 8976</strain>
    </source>
</reference>
<evidence type="ECO:0000256" key="2">
    <source>
        <dbReference type="SAM" id="SignalP"/>
    </source>
</evidence>
<dbReference type="EMBL" id="SNZP01000014">
    <property type="protein sequence ID" value="TDR73304.1"/>
    <property type="molecule type" value="Genomic_DNA"/>
</dbReference>
<comment type="caution">
    <text evidence="3">The sequence shown here is derived from an EMBL/GenBank/DDBJ whole genome shotgun (WGS) entry which is preliminary data.</text>
</comment>
<dbReference type="Proteomes" id="UP000295611">
    <property type="component" value="Unassembled WGS sequence"/>
</dbReference>
<gene>
    <name evidence="3" type="ORF">DFP86_11465</name>
</gene>
<accession>A0A4R7B1H3</accession>
<dbReference type="AlphaFoldDB" id="A0A4R7B1H3"/>
<organism evidence="3 4">
    <name type="scientific">Paludibacterium purpuratum</name>
    <dbReference type="NCBI Taxonomy" id="1144873"/>
    <lineage>
        <taxon>Bacteria</taxon>
        <taxon>Pseudomonadati</taxon>
        <taxon>Pseudomonadota</taxon>
        <taxon>Betaproteobacteria</taxon>
        <taxon>Neisseriales</taxon>
        <taxon>Chromobacteriaceae</taxon>
        <taxon>Paludibacterium</taxon>
    </lineage>
</organism>
<proteinExistence type="predicted"/>